<comment type="caution">
    <text evidence="2">The sequence shown here is derived from an EMBL/GenBank/DDBJ whole genome shotgun (WGS) entry which is preliminary data.</text>
</comment>
<protein>
    <submittedName>
        <fullName evidence="2">Uncharacterized protein</fullName>
    </submittedName>
</protein>
<reference evidence="2 3" key="1">
    <citation type="submission" date="2014-02" db="EMBL/GenBank/DDBJ databases">
        <title>The Genome Sequence of Trichophyton interdigitale MR816.</title>
        <authorList>
            <consortium name="The Broad Institute Genomics Platform"/>
            <person name="Cuomo C.A."/>
            <person name="White T.C."/>
            <person name="Graser Y."/>
            <person name="Martinez-Rossi N."/>
            <person name="Heitman J."/>
            <person name="Young S.K."/>
            <person name="Zeng Q."/>
            <person name="Gargeya S."/>
            <person name="Abouelleil A."/>
            <person name="Alvarado L."/>
            <person name="Chapman S.B."/>
            <person name="Gainer-Dewar J."/>
            <person name="Goldberg J."/>
            <person name="Griggs A."/>
            <person name="Gujja S."/>
            <person name="Hansen M."/>
            <person name="Howarth C."/>
            <person name="Imamovic A."/>
            <person name="Larimer J."/>
            <person name="Martinez D."/>
            <person name="Murphy C."/>
            <person name="Pearson M.D."/>
            <person name="Persinoti G."/>
            <person name="Poon T."/>
            <person name="Priest M."/>
            <person name="Roberts A.D."/>
            <person name="Saif S."/>
            <person name="Shea T.D."/>
            <person name="Sykes S.N."/>
            <person name="Wortman J."/>
            <person name="Nusbaum C."/>
            <person name="Birren B."/>
        </authorList>
    </citation>
    <scope>NUCLEOTIDE SEQUENCE [LARGE SCALE GENOMIC DNA]</scope>
    <source>
        <strain evidence="2 3">MR816</strain>
    </source>
</reference>
<evidence type="ECO:0000313" key="3">
    <source>
        <dbReference type="Proteomes" id="UP000024533"/>
    </source>
</evidence>
<sequence length="338" mass="39538">MESHTELNAEILDTLLGHKNQISTKLHTIIKVLKPDLSQEHIYLPEDKLLKYGIRKETMDLEQGGRFFKPMSQSVFENLPRLEEYYEEDGWDRYNKWESTDDEIYDASHILVKLERFIGGEIPNTPTDKWGCHRVLTDYAEWDFAHLDHTLYGGHWGSTGPGREPTDWRFERAFDRHARGTYLQPHVISLSVHGLYPDEDTNLKIARSEVLVAADLMKERLKCPLYVTNDLYPILMVSCFNRQVRMNEVYFENGTLCFNCTPFINFDTFERSKLDLLARWALSTPIGETSKYPNIKPIAKHLNSFLKERSRRNESKCKTLSKSSEMPVSKRIKELRRS</sequence>
<gene>
    <name evidence="2" type="ORF">H109_04820</name>
</gene>
<dbReference type="STRING" id="1215338.A0A059J682"/>
<feature type="region of interest" description="Disordered" evidence="1">
    <location>
        <begin position="312"/>
        <end position="338"/>
    </location>
</feature>
<dbReference type="AlphaFoldDB" id="A0A059J682"/>
<evidence type="ECO:0000313" key="2">
    <source>
        <dbReference type="EMBL" id="KDB23299.1"/>
    </source>
</evidence>
<dbReference type="Proteomes" id="UP000024533">
    <property type="component" value="Unassembled WGS sequence"/>
</dbReference>
<name>A0A059J682_TRIIM</name>
<dbReference type="EMBL" id="AOKY01000311">
    <property type="protein sequence ID" value="KDB23299.1"/>
    <property type="molecule type" value="Genomic_DNA"/>
</dbReference>
<proteinExistence type="predicted"/>
<dbReference type="OrthoDB" id="4206905at2759"/>
<organism evidence="2 3">
    <name type="scientific">Trichophyton interdigitale (strain MR816)</name>
    <dbReference type="NCBI Taxonomy" id="1215338"/>
    <lineage>
        <taxon>Eukaryota</taxon>
        <taxon>Fungi</taxon>
        <taxon>Dikarya</taxon>
        <taxon>Ascomycota</taxon>
        <taxon>Pezizomycotina</taxon>
        <taxon>Eurotiomycetes</taxon>
        <taxon>Eurotiomycetidae</taxon>
        <taxon>Onygenales</taxon>
        <taxon>Arthrodermataceae</taxon>
        <taxon>Trichophyton</taxon>
    </lineage>
</organism>
<accession>A0A059J682</accession>
<dbReference type="OMA" id="FRSQARI"/>
<evidence type="ECO:0000256" key="1">
    <source>
        <dbReference type="SAM" id="MobiDB-lite"/>
    </source>
</evidence>
<keyword evidence="3" id="KW-1185">Reference proteome</keyword>
<dbReference type="HOGENOM" id="CLU_836712_0_0_1"/>